<sequence length="431" mass="47811">MSSQKLSQKVRAGQEGSVGRHGNLGIVPLLAGTAVAVSVGTLLFVVWEVACLRDQLTTVQVDLWERQEAFHRNFQEQVNQLRDQVEPLGSGFKKDGPWKEELEPKPPVDLHPEGPAGDVLRAIADARRYHSASFRQDAAVHHRSKRDLMANTFLMRGSLGGDELKPAPVDQVSPLGPQGPPGPPGPPGKPGECGCPKLANPELTTEAPNQPDSSGSPGELDCAAYFAAGQTESGVYTVGPPSSRVEAYCDMDIAGGGWTVIQRRQDGSVLFDRTWEEYKQGFGDKNGEYWLGNDNIYRMTKQKKYRLRIDMEDWDENSRFVEYSSFSLSSEASGYRLQISGYSGNVPDSLTYHNGQRFSTLDRDQDSIRGLHCAQRYGHGGWWYLACLRSGLNGHYLGDCRNACPYSQGVVWYDWRGRFYSLKAVTMKIKP</sequence>
<feature type="region of interest" description="Disordered" evidence="2">
    <location>
        <begin position="159"/>
        <end position="220"/>
    </location>
</feature>
<dbReference type="InterPro" id="IPR020837">
    <property type="entry name" value="Fibrinogen_CS"/>
</dbReference>
<gene>
    <name evidence="6" type="primary">LOC109481293</name>
</gene>
<keyword evidence="3" id="KW-1133">Transmembrane helix</keyword>
<keyword evidence="5" id="KW-1185">Reference proteome</keyword>
<feature type="domain" description="Fibrinogen C-terminal" evidence="4">
    <location>
        <begin position="213"/>
        <end position="431"/>
    </location>
</feature>
<dbReference type="AlphaFoldDB" id="A0A6P5A7S9"/>
<evidence type="ECO:0000313" key="6">
    <source>
        <dbReference type="RefSeq" id="XP_019639387.1"/>
    </source>
</evidence>
<evidence type="ECO:0000256" key="3">
    <source>
        <dbReference type="SAM" id="Phobius"/>
    </source>
</evidence>
<protein>
    <submittedName>
        <fullName evidence="6">Ficolin-2-like</fullName>
    </submittedName>
</protein>
<dbReference type="NCBIfam" id="NF040941">
    <property type="entry name" value="GGGWT_bact"/>
    <property type="match status" value="1"/>
</dbReference>
<dbReference type="GeneID" id="109481293"/>
<dbReference type="SUPFAM" id="SSF56496">
    <property type="entry name" value="Fibrinogen C-terminal domain-like"/>
    <property type="match status" value="1"/>
</dbReference>
<dbReference type="OrthoDB" id="10030877at2759"/>
<dbReference type="PROSITE" id="PS00514">
    <property type="entry name" value="FIBRINOGEN_C_1"/>
    <property type="match status" value="1"/>
</dbReference>
<feature type="compositionally biased region" description="Basic and acidic residues" evidence="2">
    <location>
        <begin position="92"/>
        <end position="112"/>
    </location>
</feature>
<feature type="compositionally biased region" description="Pro residues" evidence="2">
    <location>
        <begin position="177"/>
        <end position="189"/>
    </location>
</feature>
<proteinExistence type="predicted"/>
<evidence type="ECO:0000256" key="2">
    <source>
        <dbReference type="SAM" id="MobiDB-lite"/>
    </source>
</evidence>
<dbReference type="GO" id="GO:0005615">
    <property type="term" value="C:extracellular space"/>
    <property type="evidence" value="ECO:0007669"/>
    <property type="project" value="TreeGrafter"/>
</dbReference>
<dbReference type="PROSITE" id="PS51406">
    <property type="entry name" value="FIBRINOGEN_C_2"/>
    <property type="match status" value="1"/>
</dbReference>
<dbReference type="Gene3D" id="3.90.215.10">
    <property type="entry name" value="Gamma Fibrinogen, chain A, domain 1"/>
    <property type="match status" value="1"/>
</dbReference>
<dbReference type="InterPro" id="IPR050373">
    <property type="entry name" value="Fibrinogen_C-term_domain"/>
</dbReference>
<feature type="compositionally biased region" description="Polar residues" evidence="2">
    <location>
        <begin position="202"/>
        <end position="216"/>
    </location>
</feature>
<dbReference type="RefSeq" id="XP_019639387.1">
    <property type="nucleotide sequence ID" value="XM_019783828.1"/>
</dbReference>
<keyword evidence="1" id="KW-1015">Disulfide bond</keyword>
<dbReference type="InterPro" id="IPR014716">
    <property type="entry name" value="Fibrinogen_a/b/g_C_1"/>
</dbReference>
<dbReference type="CDD" id="cd00087">
    <property type="entry name" value="FReD"/>
    <property type="match status" value="1"/>
</dbReference>
<name>A0A6P5A7S9_BRABE</name>
<feature type="region of interest" description="Disordered" evidence="2">
    <location>
        <begin position="87"/>
        <end position="114"/>
    </location>
</feature>
<dbReference type="InterPro" id="IPR036056">
    <property type="entry name" value="Fibrinogen-like_C"/>
</dbReference>
<reference evidence="6" key="1">
    <citation type="submission" date="2025-08" db="UniProtKB">
        <authorList>
            <consortium name="RefSeq"/>
        </authorList>
    </citation>
    <scope>IDENTIFICATION</scope>
    <source>
        <tissue evidence="6">Gonad</tissue>
    </source>
</reference>
<keyword evidence="3" id="KW-0812">Transmembrane</keyword>
<dbReference type="PANTHER" id="PTHR19143:SF458">
    <property type="entry name" value="FIBRINOGEN C-TERMINAL DOMAIN-CONTAINING PROTEIN-RELATED"/>
    <property type="match status" value="1"/>
</dbReference>
<accession>A0A6P5A7S9</accession>
<dbReference type="FunFam" id="3.90.215.10:FF:000001">
    <property type="entry name" value="Tenascin isoform 1"/>
    <property type="match status" value="1"/>
</dbReference>
<keyword evidence="3" id="KW-0472">Membrane</keyword>
<dbReference type="PANTHER" id="PTHR19143">
    <property type="entry name" value="FIBRINOGEN/TENASCIN/ANGIOPOEITIN"/>
    <property type="match status" value="1"/>
</dbReference>
<evidence type="ECO:0000256" key="1">
    <source>
        <dbReference type="ARBA" id="ARBA00023157"/>
    </source>
</evidence>
<organism evidence="5 6">
    <name type="scientific">Branchiostoma belcheri</name>
    <name type="common">Amphioxus</name>
    <dbReference type="NCBI Taxonomy" id="7741"/>
    <lineage>
        <taxon>Eukaryota</taxon>
        <taxon>Metazoa</taxon>
        <taxon>Chordata</taxon>
        <taxon>Cephalochordata</taxon>
        <taxon>Leptocardii</taxon>
        <taxon>Amphioxiformes</taxon>
        <taxon>Branchiostomatidae</taxon>
        <taxon>Branchiostoma</taxon>
    </lineage>
</organism>
<dbReference type="KEGG" id="bbel:109481293"/>
<dbReference type="InterPro" id="IPR002181">
    <property type="entry name" value="Fibrinogen_a/b/g_C_dom"/>
</dbReference>
<dbReference type="SMART" id="SM00186">
    <property type="entry name" value="FBG"/>
    <property type="match status" value="1"/>
</dbReference>
<dbReference type="Proteomes" id="UP000515135">
    <property type="component" value="Unplaced"/>
</dbReference>
<evidence type="ECO:0000313" key="5">
    <source>
        <dbReference type="Proteomes" id="UP000515135"/>
    </source>
</evidence>
<dbReference type="Pfam" id="PF00147">
    <property type="entry name" value="Fibrinogen_C"/>
    <property type="match status" value="1"/>
</dbReference>
<evidence type="ECO:0000259" key="4">
    <source>
        <dbReference type="PROSITE" id="PS51406"/>
    </source>
</evidence>
<feature type="transmembrane region" description="Helical" evidence="3">
    <location>
        <begin position="21"/>
        <end position="47"/>
    </location>
</feature>